<dbReference type="Proteomes" id="UP001163878">
    <property type="component" value="Chromosome"/>
</dbReference>
<dbReference type="InterPro" id="IPR050109">
    <property type="entry name" value="HTH-type_TetR-like_transc_reg"/>
</dbReference>
<evidence type="ECO:0000313" key="8">
    <source>
        <dbReference type="Proteomes" id="UP001163878"/>
    </source>
</evidence>
<evidence type="ECO:0000256" key="2">
    <source>
        <dbReference type="ARBA" id="ARBA00023125"/>
    </source>
</evidence>
<proteinExistence type="predicted"/>
<evidence type="ECO:0000259" key="6">
    <source>
        <dbReference type="PROSITE" id="PS50977"/>
    </source>
</evidence>
<feature type="region of interest" description="Disordered" evidence="5">
    <location>
        <begin position="1"/>
        <end position="26"/>
    </location>
</feature>
<organism evidence="7 8">
    <name type="scientific">Streptomyces peucetius</name>
    <dbReference type="NCBI Taxonomy" id="1950"/>
    <lineage>
        <taxon>Bacteria</taxon>
        <taxon>Bacillati</taxon>
        <taxon>Actinomycetota</taxon>
        <taxon>Actinomycetes</taxon>
        <taxon>Kitasatosporales</taxon>
        <taxon>Streptomycetaceae</taxon>
        <taxon>Streptomyces</taxon>
    </lineage>
</organism>
<feature type="domain" description="HTH tetR-type" evidence="6">
    <location>
        <begin position="28"/>
        <end position="88"/>
    </location>
</feature>
<feature type="compositionally biased region" description="Polar residues" evidence="5">
    <location>
        <begin position="1"/>
        <end position="13"/>
    </location>
</feature>
<dbReference type="InterPro" id="IPR036271">
    <property type="entry name" value="Tet_transcr_reg_TetR-rel_C_sf"/>
</dbReference>
<sequence>MDEPSPTTNTAASGQDVAPPVKRRRAPEERRAAIVEAARAAFAELGFGKTTIREVARRAGVTHGLVMRHFGSKEQLFLAAVPSPRTLMEEVAGDPKTLPTRIARSYVRRMAVSGGNDPFVAMLRAVAAEEETAKRLFAAMQEDSLEMYRHVIPAPRLEERVASVGAYLIGVTFSRYVFKSGPLASMSDEQLTRHLIPNLRSILLD</sequence>
<dbReference type="SUPFAM" id="SSF48498">
    <property type="entry name" value="Tetracyclin repressor-like, C-terminal domain"/>
    <property type="match status" value="1"/>
</dbReference>
<keyword evidence="2 4" id="KW-0238">DNA-binding</keyword>
<gene>
    <name evidence="7" type="ORF">OGH68_35995</name>
</gene>
<dbReference type="RefSeq" id="WP_264249810.1">
    <property type="nucleotide sequence ID" value="NZ_CP107567.1"/>
</dbReference>
<accession>A0ABY6IHE9</accession>
<name>A0ABY6IHE9_STRPE</name>
<dbReference type="PANTHER" id="PTHR30055">
    <property type="entry name" value="HTH-TYPE TRANSCRIPTIONAL REGULATOR RUTR"/>
    <property type="match status" value="1"/>
</dbReference>
<dbReference type="PANTHER" id="PTHR30055:SF234">
    <property type="entry name" value="HTH-TYPE TRANSCRIPTIONAL REGULATOR BETI"/>
    <property type="match status" value="1"/>
</dbReference>
<keyword evidence="8" id="KW-1185">Reference proteome</keyword>
<dbReference type="PRINTS" id="PR00455">
    <property type="entry name" value="HTHTETR"/>
</dbReference>
<dbReference type="InterPro" id="IPR009057">
    <property type="entry name" value="Homeodomain-like_sf"/>
</dbReference>
<dbReference type="PROSITE" id="PS50977">
    <property type="entry name" value="HTH_TETR_2"/>
    <property type="match status" value="1"/>
</dbReference>
<keyword evidence="1" id="KW-0805">Transcription regulation</keyword>
<evidence type="ECO:0000256" key="5">
    <source>
        <dbReference type="SAM" id="MobiDB-lite"/>
    </source>
</evidence>
<dbReference type="Gene3D" id="1.10.10.60">
    <property type="entry name" value="Homeodomain-like"/>
    <property type="match status" value="1"/>
</dbReference>
<dbReference type="EMBL" id="CP107567">
    <property type="protein sequence ID" value="UYQ66321.1"/>
    <property type="molecule type" value="Genomic_DNA"/>
</dbReference>
<dbReference type="Pfam" id="PF17920">
    <property type="entry name" value="TetR_C_16"/>
    <property type="match status" value="1"/>
</dbReference>
<dbReference type="Gene3D" id="1.10.357.10">
    <property type="entry name" value="Tetracycline Repressor, domain 2"/>
    <property type="match status" value="1"/>
</dbReference>
<dbReference type="InterPro" id="IPR041678">
    <property type="entry name" value="TetR_C_16"/>
</dbReference>
<feature type="DNA-binding region" description="H-T-H motif" evidence="4">
    <location>
        <begin position="51"/>
        <end position="70"/>
    </location>
</feature>
<evidence type="ECO:0000313" key="7">
    <source>
        <dbReference type="EMBL" id="UYQ66321.1"/>
    </source>
</evidence>
<evidence type="ECO:0000256" key="3">
    <source>
        <dbReference type="ARBA" id="ARBA00023163"/>
    </source>
</evidence>
<dbReference type="Pfam" id="PF00440">
    <property type="entry name" value="TetR_N"/>
    <property type="match status" value="1"/>
</dbReference>
<evidence type="ECO:0000256" key="1">
    <source>
        <dbReference type="ARBA" id="ARBA00023015"/>
    </source>
</evidence>
<dbReference type="InterPro" id="IPR001647">
    <property type="entry name" value="HTH_TetR"/>
</dbReference>
<protein>
    <submittedName>
        <fullName evidence="7">TetR family transcriptional regulator</fullName>
    </submittedName>
</protein>
<evidence type="ECO:0000256" key="4">
    <source>
        <dbReference type="PROSITE-ProRule" id="PRU00335"/>
    </source>
</evidence>
<reference evidence="7" key="1">
    <citation type="submission" date="2022-10" db="EMBL/GenBank/DDBJ databases">
        <title>Cytochrome P450 Catalyzes Benzene Ring Formation in the Biosynthesis of Trialkyl-Substituted Aromatic Polyketides.</title>
        <authorList>
            <person name="Zhao E."/>
            <person name="Ge H."/>
        </authorList>
    </citation>
    <scope>NUCLEOTIDE SEQUENCE</scope>
    <source>
        <strain evidence="7">NA0869</strain>
    </source>
</reference>
<keyword evidence="3" id="KW-0804">Transcription</keyword>
<dbReference type="SUPFAM" id="SSF46689">
    <property type="entry name" value="Homeodomain-like"/>
    <property type="match status" value="1"/>
</dbReference>